<feature type="transmembrane region" description="Helical" evidence="1">
    <location>
        <begin position="31"/>
        <end position="49"/>
    </location>
</feature>
<accession>A0A3M2KTD3</accession>
<dbReference type="Proteomes" id="UP000279275">
    <property type="component" value="Unassembled WGS sequence"/>
</dbReference>
<reference evidence="2 3" key="1">
    <citation type="submission" date="2018-10" db="EMBL/GenBank/DDBJ databases">
        <title>Isolation from cow dung.</title>
        <authorList>
            <person name="Ling L."/>
        </authorList>
    </citation>
    <scope>NUCLEOTIDE SEQUENCE [LARGE SCALE GENOMIC DNA]</scope>
    <source>
        <strain evidence="2 3">NEAU-LL90</strain>
    </source>
</reference>
<keyword evidence="1" id="KW-0812">Transmembrane</keyword>
<organism evidence="2 3">
    <name type="scientific">Nocardia stercoris</name>
    <dbReference type="NCBI Taxonomy" id="2483361"/>
    <lineage>
        <taxon>Bacteria</taxon>
        <taxon>Bacillati</taxon>
        <taxon>Actinomycetota</taxon>
        <taxon>Actinomycetes</taxon>
        <taxon>Mycobacteriales</taxon>
        <taxon>Nocardiaceae</taxon>
        <taxon>Nocardia</taxon>
    </lineage>
</organism>
<protein>
    <submittedName>
        <fullName evidence="2">ATP-binding protein</fullName>
    </submittedName>
</protein>
<dbReference type="OrthoDB" id="144293at2"/>
<keyword evidence="2" id="KW-0547">Nucleotide-binding</keyword>
<dbReference type="GO" id="GO:0005524">
    <property type="term" value="F:ATP binding"/>
    <property type="evidence" value="ECO:0007669"/>
    <property type="project" value="UniProtKB-KW"/>
</dbReference>
<keyword evidence="1" id="KW-0472">Membrane</keyword>
<proteinExistence type="predicted"/>
<dbReference type="SUPFAM" id="SSF55874">
    <property type="entry name" value="ATPase domain of HSP90 chaperone/DNA topoisomerase II/histidine kinase"/>
    <property type="match status" value="1"/>
</dbReference>
<dbReference type="Gene3D" id="3.30.565.10">
    <property type="entry name" value="Histidine kinase-like ATPase, C-terminal domain"/>
    <property type="match status" value="1"/>
</dbReference>
<comment type="caution">
    <text evidence="2">The sequence shown here is derived from an EMBL/GenBank/DDBJ whole genome shotgun (WGS) entry which is preliminary data.</text>
</comment>
<dbReference type="AlphaFoldDB" id="A0A3M2KTD3"/>
<gene>
    <name evidence="2" type="ORF">EBN03_32405</name>
</gene>
<sequence length="416" mass="43381">MTTLLDRPRARFGAWTGGRRGRTAPTAYERVLRRLAAGIGVSGTIWAFGELPEIVVQGHGQPTTWSVLAATMSNALFPVLAVTSVRARPATLRALAAAGALSYLAAYLTLPLMVQPHTIDTGSLWLYRMLPTATLLAGLAWRRSLALGYVLVGSAAEAQASVYCVDPLTVSSWLAIFARSAGLSVLFLWCASSALRAAGRVDLESRAAGRRAAATAAATARDRERARFAALIHDGVLFTLLGAARGSQLSGALQRQAAATLAELDRYRHGGTSTGEMDARTAFGYLRGAVEDIDPTVVVHTDSRPDSGGLQIPVPVVVTVAAALAEATRNSVRHAAVPGRTVRRQLRIVVGSGGIRVVLTDDGAGFDPAAVPVDRLGIAASILGRMRQLSGGAGFVESRPGAGTTVALAWGGDGTD</sequence>
<evidence type="ECO:0000313" key="2">
    <source>
        <dbReference type="EMBL" id="RMI27936.1"/>
    </source>
</evidence>
<keyword evidence="1" id="KW-1133">Transmembrane helix</keyword>
<feature type="transmembrane region" description="Helical" evidence="1">
    <location>
        <begin position="125"/>
        <end position="141"/>
    </location>
</feature>
<name>A0A3M2KTD3_9NOCA</name>
<feature type="transmembrane region" description="Helical" evidence="1">
    <location>
        <begin position="94"/>
        <end position="113"/>
    </location>
</feature>
<dbReference type="EMBL" id="RFFH01000028">
    <property type="protein sequence ID" value="RMI27936.1"/>
    <property type="molecule type" value="Genomic_DNA"/>
</dbReference>
<evidence type="ECO:0000313" key="3">
    <source>
        <dbReference type="Proteomes" id="UP000279275"/>
    </source>
</evidence>
<keyword evidence="2" id="KW-0067">ATP-binding</keyword>
<feature type="transmembrane region" description="Helical" evidence="1">
    <location>
        <begin position="64"/>
        <end position="82"/>
    </location>
</feature>
<dbReference type="InterPro" id="IPR036890">
    <property type="entry name" value="HATPase_C_sf"/>
</dbReference>
<evidence type="ECO:0000256" key="1">
    <source>
        <dbReference type="SAM" id="Phobius"/>
    </source>
</evidence>
<dbReference type="RefSeq" id="WP_122191980.1">
    <property type="nucleotide sequence ID" value="NZ_RFFH01000028.1"/>
</dbReference>
<keyword evidence="3" id="KW-1185">Reference proteome</keyword>